<feature type="region of interest" description="Disordered" evidence="1">
    <location>
        <begin position="1"/>
        <end position="61"/>
    </location>
</feature>
<evidence type="ECO:0000313" key="2">
    <source>
        <dbReference type="EMBL" id="KAF3338854.1"/>
    </source>
</evidence>
<proteinExistence type="predicted"/>
<feature type="compositionally biased region" description="Basic residues" evidence="1">
    <location>
        <begin position="51"/>
        <end position="60"/>
    </location>
</feature>
<dbReference type="OrthoDB" id="679110at2759"/>
<accession>A0A833RSB8</accession>
<feature type="compositionally biased region" description="Low complexity" evidence="1">
    <location>
        <begin position="22"/>
        <end position="35"/>
    </location>
</feature>
<dbReference type="PANTHER" id="PTHR35162:SF2">
    <property type="entry name" value="OS08G0516600 PROTEIN"/>
    <property type="match status" value="1"/>
</dbReference>
<dbReference type="EMBL" id="SWLB01000004">
    <property type="protein sequence ID" value="KAF3338854.1"/>
    <property type="molecule type" value="Genomic_DNA"/>
</dbReference>
<dbReference type="AlphaFoldDB" id="A0A833RSB8"/>
<name>A0A833RSB8_9POAL</name>
<comment type="caution">
    <text evidence="2">The sequence shown here is derived from an EMBL/GenBank/DDBJ whole genome shotgun (WGS) entry which is preliminary data.</text>
</comment>
<gene>
    <name evidence="2" type="ORF">FCM35_KLT16325</name>
</gene>
<evidence type="ECO:0000256" key="1">
    <source>
        <dbReference type="SAM" id="MobiDB-lite"/>
    </source>
</evidence>
<dbReference type="Proteomes" id="UP000623129">
    <property type="component" value="Unassembled WGS sequence"/>
</dbReference>
<evidence type="ECO:0000313" key="3">
    <source>
        <dbReference type="Proteomes" id="UP000623129"/>
    </source>
</evidence>
<keyword evidence="3" id="KW-1185">Reference proteome</keyword>
<protein>
    <submittedName>
        <fullName evidence="2">Uncharacterized protein</fullName>
    </submittedName>
</protein>
<sequence length="93" mass="10236">MATKAVAIDELPSIAPIRTQASEESSTEECSTPTSEDQKLKPVLTCPPAPRKPRPLKRKLSTTTRPIDLYVVPRDLSAVFRSLPPKKRIRVAG</sequence>
<dbReference type="InterPro" id="IPR053115">
    <property type="entry name" value="CDK_inhibitor"/>
</dbReference>
<reference evidence="2" key="1">
    <citation type="submission" date="2020-01" db="EMBL/GenBank/DDBJ databases">
        <title>Genome sequence of Kobresia littledalei, the first chromosome-level genome in the family Cyperaceae.</title>
        <authorList>
            <person name="Qu G."/>
        </authorList>
    </citation>
    <scope>NUCLEOTIDE SEQUENCE</scope>
    <source>
        <strain evidence="2">C.B.Clarke</strain>
        <tissue evidence="2">Leaf</tissue>
    </source>
</reference>
<organism evidence="2 3">
    <name type="scientific">Carex littledalei</name>
    <dbReference type="NCBI Taxonomy" id="544730"/>
    <lineage>
        <taxon>Eukaryota</taxon>
        <taxon>Viridiplantae</taxon>
        <taxon>Streptophyta</taxon>
        <taxon>Embryophyta</taxon>
        <taxon>Tracheophyta</taxon>
        <taxon>Spermatophyta</taxon>
        <taxon>Magnoliopsida</taxon>
        <taxon>Liliopsida</taxon>
        <taxon>Poales</taxon>
        <taxon>Cyperaceae</taxon>
        <taxon>Cyperoideae</taxon>
        <taxon>Cariceae</taxon>
        <taxon>Carex</taxon>
        <taxon>Carex subgen. Euthyceras</taxon>
    </lineage>
</organism>
<dbReference type="PANTHER" id="PTHR35162">
    <property type="entry name" value="OS08G0516600 PROTEIN"/>
    <property type="match status" value="1"/>
</dbReference>